<reference evidence="1" key="1">
    <citation type="journal article" date="2005" name="BMC Biol.">
        <title>The sequence of rice chromosomes 11 and 12, rich in disease resistance genes and recent gene duplications.</title>
        <authorList>
            <consortium name="The rice chromosomes 11 and 12 sequencing consortia"/>
        </authorList>
    </citation>
    <scope>NUCLEOTIDE SEQUENCE [LARGE SCALE GENOMIC DNA]</scope>
</reference>
<dbReference type="AlphaFoldDB" id="Q2QUQ2"/>
<protein>
    <submittedName>
        <fullName evidence="1">Uncharacterized protein</fullName>
    </submittedName>
</protein>
<accession>Q2QUQ2</accession>
<gene>
    <name evidence="1" type="ordered locus">LOC_Os12g15480</name>
</gene>
<name>Q2QUQ2_ORYSJ</name>
<evidence type="ECO:0000313" key="1">
    <source>
        <dbReference type="EMBL" id="ABA96979.1"/>
    </source>
</evidence>
<sequence>MRRRLHQNATGLFKVEVTVSGEVRHQAHYTKCKLAATCPLRPPLIQRKFIGILEDFIPIGIFPTKPFESKELTLWNPMKFLWNASSHTSFGGILTRGALKVQLMPPVVVFQKVKCKLAAAKKNC</sequence>
<organism evidence="1">
    <name type="scientific">Oryza sativa subsp. japonica</name>
    <name type="common">Rice</name>
    <dbReference type="NCBI Taxonomy" id="39947"/>
    <lineage>
        <taxon>Eukaryota</taxon>
        <taxon>Viridiplantae</taxon>
        <taxon>Streptophyta</taxon>
        <taxon>Embryophyta</taxon>
        <taxon>Tracheophyta</taxon>
        <taxon>Spermatophyta</taxon>
        <taxon>Magnoliopsida</taxon>
        <taxon>Liliopsida</taxon>
        <taxon>Poales</taxon>
        <taxon>Poaceae</taxon>
        <taxon>BOP clade</taxon>
        <taxon>Oryzoideae</taxon>
        <taxon>Oryzeae</taxon>
        <taxon>Oryzinae</taxon>
        <taxon>Oryza</taxon>
        <taxon>Oryza sativa</taxon>
    </lineage>
</organism>
<dbReference type="EMBL" id="DP000011">
    <property type="protein sequence ID" value="ABA96979.1"/>
    <property type="molecule type" value="Genomic_DNA"/>
</dbReference>
<proteinExistence type="predicted"/>
<reference evidence="1" key="2">
    <citation type="submission" date="2005-04" db="EMBL/GenBank/DDBJ databases">
        <authorList>
            <person name="Buell C.R."/>
            <person name="Wing R.A."/>
            <person name="McCombie W.A."/>
            <person name="Ouyang S."/>
        </authorList>
    </citation>
    <scope>NUCLEOTIDE SEQUENCE</scope>
</reference>
<reference evidence="1" key="3">
    <citation type="submission" date="2006-01" db="EMBL/GenBank/DDBJ databases">
        <authorList>
            <person name="Buell R."/>
        </authorList>
    </citation>
    <scope>NUCLEOTIDE SEQUENCE</scope>
</reference>